<dbReference type="AlphaFoldDB" id="A0A080ZSW2"/>
<reference evidence="1 2" key="1">
    <citation type="submission" date="2013-11" db="EMBL/GenBank/DDBJ databases">
        <title>The Genome Sequence of Phytophthora parasitica P1976.</title>
        <authorList>
            <consortium name="The Broad Institute Genomics Platform"/>
            <person name="Russ C."/>
            <person name="Tyler B."/>
            <person name="Panabieres F."/>
            <person name="Shan W."/>
            <person name="Tripathy S."/>
            <person name="Grunwald N."/>
            <person name="Machado M."/>
            <person name="Johnson C.S."/>
            <person name="Walker B."/>
            <person name="Young S."/>
            <person name="Zeng Q."/>
            <person name="Gargeya S."/>
            <person name="Fitzgerald M."/>
            <person name="Haas B."/>
            <person name="Abouelleil A."/>
            <person name="Allen A.W."/>
            <person name="Alvarado L."/>
            <person name="Arachchi H.M."/>
            <person name="Berlin A.M."/>
            <person name="Chapman S.B."/>
            <person name="Gainer-Dewar J."/>
            <person name="Goldberg J."/>
            <person name="Griggs A."/>
            <person name="Gujja S."/>
            <person name="Hansen M."/>
            <person name="Howarth C."/>
            <person name="Imamovic A."/>
            <person name="Ireland A."/>
            <person name="Larimer J."/>
            <person name="McCowan C."/>
            <person name="Murphy C."/>
            <person name="Pearson M."/>
            <person name="Poon T.W."/>
            <person name="Priest M."/>
            <person name="Roberts A."/>
            <person name="Saif S."/>
            <person name="Shea T."/>
            <person name="Sisk P."/>
            <person name="Sykes S."/>
            <person name="Wortman J."/>
            <person name="Nusbaum C."/>
            <person name="Birren B."/>
        </authorList>
    </citation>
    <scope>NUCLEOTIDE SEQUENCE [LARGE SCALE GENOMIC DNA]</scope>
    <source>
        <strain evidence="1 2">P1976</strain>
    </source>
</reference>
<dbReference type="EMBL" id="ANJA01002514">
    <property type="protein sequence ID" value="ETO69723.1"/>
    <property type="molecule type" value="Genomic_DNA"/>
</dbReference>
<accession>A0A080ZSW2</accession>
<protein>
    <submittedName>
        <fullName evidence="1">Uncharacterized protein</fullName>
    </submittedName>
</protein>
<comment type="caution">
    <text evidence="1">The sequence shown here is derived from an EMBL/GenBank/DDBJ whole genome shotgun (WGS) entry which is preliminary data.</text>
</comment>
<gene>
    <name evidence="1" type="ORF">F444_13733</name>
</gene>
<name>A0A080ZSW2_PHYNI</name>
<proteinExistence type="predicted"/>
<organism evidence="1 2">
    <name type="scientific">Phytophthora nicotianae P1976</name>
    <dbReference type="NCBI Taxonomy" id="1317066"/>
    <lineage>
        <taxon>Eukaryota</taxon>
        <taxon>Sar</taxon>
        <taxon>Stramenopiles</taxon>
        <taxon>Oomycota</taxon>
        <taxon>Peronosporomycetes</taxon>
        <taxon>Peronosporales</taxon>
        <taxon>Peronosporaceae</taxon>
        <taxon>Phytophthora</taxon>
    </lineage>
</organism>
<evidence type="ECO:0000313" key="2">
    <source>
        <dbReference type="Proteomes" id="UP000028582"/>
    </source>
</evidence>
<dbReference type="Proteomes" id="UP000028582">
    <property type="component" value="Unassembled WGS sequence"/>
</dbReference>
<sequence>MLSIKLMLPVMATKFAIFQRLTVQCIWSRRKAFTVKPGA</sequence>
<evidence type="ECO:0000313" key="1">
    <source>
        <dbReference type="EMBL" id="ETO69723.1"/>
    </source>
</evidence>